<keyword evidence="2" id="KW-0813">Transport</keyword>
<feature type="compositionally biased region" description="Basic and acidic residues" evidence="8">
    <location>
        <begin position="169"/>
        <end position="183"/>
    </location>
</feature>
<evidence type="ECO:0000256" key="4">
    <source>
        <dbReference type="ARBA" id="ARBA00022927"/>
    </source>
</evidence>
<accession>F2N8X1</accession>
<keyword evidence="3" id="KW-0812">Transmembrane</keyword>
<dbReference type="EMBL" id="CP002628">
    <property type="protein sequence ID" value="AEB07571.1"/>
    <property type="molecule type" value="Genomic_DNA"/>
</dbReference>
<proteinExistence type="predicted"/>
<feature type="region of interest" description="Disordered" evidence="8">
    <location>
        <begin position="73"/>
        <end position="217"/>
    </location>
</feature>
<evidence type="ECO:0000256" key="7">
    <source>
        <dbReference type="ARBA" id="ARBA00023136"/>
    </source>
</evidence>
<reference evidence="10" key="1">
    <citation type="journal article" date="2013" name="Stand. Genomic Sci.">
        <title>Complete genome sequence of Coriobacterium glomerans type strain (PW2(T)) from the midgut of Pyrrhocoris apterus L. (red soldier bug).</title>
        <authorList>
            <person name="Stackebrandt E."/>
            <person name="Zeytun A."/>
            <person name="Lapidus A."/>
            <person name="Nolan M."/>
            <person name="Lucas S."/>
            <person name="Hammon N."/>
            <person name="Deshpande S."/>
            <person name="Cheng J.F."/>
            <person name="Tapia R."/>
            <person name="Goodwin L.A."/>
            <person name="Pitluck S."/>
            <person name="Liolios K."/>
            <person name="Pagani I."/>
            <person name="Ivanova N."/>
            <person name="Mavromatis K."/>
            <person name="Mikhailova N."/>
            <person name="Huntemann M."/>
            <person name="Pati A."/>
            <person name="Chen A."/>
            <person name="Palaniappan K."/>
            <person name="Chang Y.J."/>
            <person name="Land M."/>
            <person name="Hauser L."/>
            <person name="Rohde M."/>
            <person name="Pukall R."/>
            <person name="Goker M."/>
            <person name="Detter J.C."/>
            <person name="Woyke T."/>
            <person name="Bristow J."/>
            <person name="Eisen J.A."/>
            <person name="Markowitz V."/>
            <person name="Hugenholtz P."/>
            <person name="Kyrpides N.C."/>
            <person name="Klenk H.P."/>
        </authorList>
    </citation>
    <scope>NUCLEOTIDE SEQUENCE</scope>
    <source>
        <strain evidence="10">ATCC 49209 / DSM 20642 / JCM 10262 / PW2</strain>
    </source>
</reference>
<dbReference type="HOGENOM" id="CLU_112442_0_0_11"/>
<dbReference type="STRING" id="700015.Corgl_1471"/>
<evidence type="ECO:0000256" key="6">
    <source>
        <dbReference type="ARBA" id="ARBA00023010"/>
    </source>
</evidence>
<sequence length="217" mass="23065">MLDIGGNEMLMICVVILLLFGPDKLPQAGRTIGRAIRQFRETQARMTAMVQSEIVDPLATAVQDPSILVDAATKGDVPDEEDADADTDDIASRKAAEAKSETFAERRARLLSEQAKTAGEPVAHPEGDLEDEQSTRPVEPGASEPSAADEKSGGVIAQADVAASPEAAPEARLDEEAETERLYARRPRVRARADEETPSAQASCAAPEDGSEQGGDR</sequence>
<evidence type="ECO:0000256" key="5">
    <source>
        <dbReference type="ARBA" id="ARBA00022989"/>
    </source>
</evidence>
<evidence type="ECO:0000313" key="9">
    <source>
        <dbReference type="EMBL" id="AEB07571.1"/>
    </source>
</evidence>
<dbReference type="AlphaFoldDB" id="F2N8X1"/>
<feature type="compositionally biased region" description="Acidic residues" evidence="8">
    <location>
        <begin position="78"/>
        <end position="89"/>
    </location>
</feature>
<dbReference type="GO" id="GO:0016020">
    <property type="term" value="C:membrane"/>
    <property type="evidence" value="ECO:0007669"/>
    <property type="project" value="UniProtKB-SubCell"/>
</dbReference>
<dbReference type="GO" id="GO:0015031">
    <property type="term" value="P:protein transport"/>
    <property type="evidence" value="ECO:0007669"/>
    <property type="project" value="UniProtKB-KW"/>
</dbReference>
<keyword evidence="10" id="KW-1185">Reference proteome</keyword>
<dbReference type="Pfam" id="PF02416">
    <property type="entry name" value="TatA_B_E"/>
    <property type="match status" value="1"/>
</dbReference>
<keyword evidence="7" id="KW-0472">Membrane</keyword>
<dbReference type="Gene3D" id="1.20.5.3310">
    <property type="match status" value="1"/>
</dbReference>
<dbReference type="eggNOG" id="COG1826">
    <property type="taxonomic scope" value="Bacteria"/>
</dbReference>
<keyword evidence="5" id="KW-1133">Transmembrane helix</keyword>
<dbReference type="KEGG" id="cgo:Corgl_1471"/>
<name>F2N8X1_CORGP</name>
<evidence type="ECO:0000256" key="3">
    <source>
        <dbReference type="ARBA" id="ARBA00022692"/>
    </source>
</evidence>
<evidence type="ECO:0000256" key="8">
    <source>
        <dbReference type="SAM" id="MobiDB-lite"/>
    </source>
</evidence>
<evidence type="ECO:0000313" key="10">
    <source>
        <dbReference type="Proteomes" id="UP000006851"/>
    </source>
</evidence>
<evidence type="ECO:0000256" key="1">
    <source>
        <dbReference type="ARBA" id="ARBA00004167"/>
    </source>
</evidence>
<dbReference type="Proteomes" id="UP000006851">
    <property type="component" value="Chromosome"/>
</dbReference>
<dbReference type="OrthoDB" id="3267321at2"/>
<dbReference type="PANTHER" id="PTHR33162:SF1">
    <property type="entry name" value="SEC-INDEPENDENT PROTEIN TRANSLOCASE PROTEIN TATA, CHLOROPLASTIC"/>
    <property type="match status" value="1"/>
</dbReference>
<evidence type="ECO:0000256" key="2">
    <source>
        <dbReference type="ARBA" id="ARBA00022448"/>
    </source>
</evidence>
<comment type="subcellular location">
    <subcellularLocation>
        <location evidence="1">Membrane</location>
        <topology evidence="1">Single-pass membrane protein</topology>
    </subcellularLocation>
</comment>
<dbReference type="InterPro" id="IPR003369">
    <property type="entry name" value="TatA/B/E"/>
</dbReference>
<keyword evidence="4" id="KW-0653">Protein transport</keyword>
<gene>
    <name evidence="9" type="ordered locus">Corgl_1471</name>
</gene>
<protein>
    <submittedName>
        <fullName evidence="9">Sec-independent translocation protein mttA/Hcf106</fullName>
    </submittedName>
</protein>
<dbReference type="PRINTS" id="PR01506">
    <property type="entry name" value="TATBPROTEIN"/>
</dbReference>
<keyword evidence="6" id="KW-0811">Translocation</keyword>
<feature type="compositionally biased region" description="Basic and acidic residues" evidence="8">
    <location>
        <begin position="90"/>
        <end position="110"/>
    </location>
</feature>
<dbReference type="PANTHER" id="PTHR33162">
    <property type="entry name" value="SEC-INDEPENDENT PROTEIN TRANSLOCASE PROTEIN TATA, CHLOROPLASTIC"/>
    <property type="match status" value="1"/>
</dbReference>
<organism evidence="9 10">
    <name type="scientific">Coriobacterium glomerans (strain ATCC 49209 / DSM 20642 / JCM 10262 / PW2)</name>
    <dbReference type="NCBI Taxonomy" id="700015"/>
    <lineage>
        <taxon>Bacteria</taxon>
        <taxon>Bacillati</taxon>
        <taxon>Actinomycetota</taxon>
        <taxon>Coriobacteriia</taxon>
        <taxon>Coriobacteriales</taxon>
        <taxon>Coriobacteriaceae</taxon>
        <taxon>Coriobacterium</taxon>
    </lineage>
</organism>